<dbReference type="GO" id="GO:0005737">
    <property type="term" value="C:cytoplasm"/>
    <property type="evidence" value="ECO:0007669"/>
    <property type="project" value="TreeGrafter"/>
</dbReference>
<dbReference type="EMBL" id="JNBR01001456">
    <property type="protein sequence ID" value="OQR87229.1"/>
    <property type="molecule type" value="Genomic_DNA"/>
</dbReference>
<feature type="region of interest" description="Disordered" evidence="3">
    <location>
        <begin position="266"/>
        <end position="318"/>
    </location>
</feature>
<dbReference type="SUPFAM" id="SSF50729">
    <property type="entry name" value="PH domain-like"/>
    <property type="match status" value="1"/>
</dbReference>
<reference evidence="5 6" key="1">
    <citation type="journal article" date="2014" name="Genome Biol. Evol.">
        <title>The secreted proteins of Achlya hypogyna and Thraustotheca clavata identify the ancestral oomycete secretome and reveal gene acquisitions by horizontal gene transfer.</title>
        <authorList>
            <person name="Misner I."/>
            <person name="Blouin N."/>
            <person name="Leonard G."/>
            <person name="Richards T.A."/>
            <person name="Lane C.E."/>
        </authorList>
    </citation>
    <scope>NUCLEOTIDE SEQUENCE [LARGE SCALE GENOMIC DNA]</scope>
    <source>
        <strain evidence="5 6">ATCC 48635</strain>
    </source>
</reference>
<keyword evidence="1" id="KW-0378">Hydrolase</keyword>
<evidence type="ECO:0000256" key="3">
    <source>
        <dbReference type="SAM" id="MobiDB-lite"/>
    </source>
</evidence>
<dbReference type="InterPro" id="IPR011993">
    <property type="entry name" value="PH-like_dom_sf"/>
</dbReference>
<comment type="caution">
    <text evidence="5">The sequence shown here is derived from an EMBL/GenBank/DDBJ whole genome shotgun (WGS) entry which is preliminary data.</text>
</comment>
<dbReference type="GO" id="GO:0016316">
    <property type="term" value="F:phosphatidylinositol-3,4-bisphosphate 4-phosphatase activity"/>
    <property type="evidence" value="ECO:0007669"/>
    <property type="project" value="InterPro"/>
</dbReference>
<accession>A0A1V9YNG0</accession>
<keyword evidence="6" id="KW-1185">Reference proteome</keyword>
<dbReference type="InterPro" id="IPR039034">
    <property type="entry name" value="INPP4"/>
</dbReference>
<evidence type="ECO:0000256" key="2">
    <source>
        <dbReference type="ARBA" id="ARBA00023098"/>
    </source>
</evidence>
<dbReference type="AlphaFoldDB" id="A0A1V9YNG0"/>
<protein>
    <submittedName>
        <fullName evidence="5">Type II inositol-3,4-bisphosphate 4-phosphatase</fullName>
    </submittedName>
</protein>
<dbReference type="PROSITE" id="PS50003">
    <property type="entry name" value="PH_DOMAIN"/>
    <property type="match status" value="1"/>
</dbReference>
<dbReference type="Gene3D" id="2.30.29.30">
    <property type="entry name" value="Pleckstrin-homology domain (PH domain)/Phosphotyrosine-binding domain (PTB)"/>
    <property type="match status" value="1"/>
</dbReference>
<dbReference type="OrthoDB" id="159395at2759"/>
<dbReference type="PANTHER" id="PTHR12187">
    <property type="entry name" value="AGAP000124-PA"/>
    <property type="match status" value="1"/>
</dbReference>
<gene>
    <name evidence="5" type="ORF">ACHHYP_09332</name>
</gene>
<dbReference type="Proteomes" id="UP000243579">
    <property type="component" value="Unassembled WGS sequence"/>
</dbReference>
<dbReference type="InterPro" id="IPR001849">
    <property type="entry name" value="PH_domain"/>
</dbReference>
<evidence type="ECO:0000313" key="5">
    <source>
        <dbReference type="EMBL" id="OQR87229.1"/>
    </source>
</evidence>
<proteinExistence type="predicted"/>
<dbReference type="FunFam" id="2.30.29.30:FF:000286">
    <property type="entry name" value="PH-protein kinase domain containing protein"/>
    <property type="match status" value="1"/>
</dbReference>
<name>A0A1V9YNG0_ACHHY</name>
<sequence>MVDTTSRVRCASGSSVEALKAAHEPAKRRLSKTEVDAMPSSSLAKLKKLPSNQCDHEPAHSFGSSESFPVAEHNQDIFPSPSVKSIYSVAATSSTRPTRSSSFTDLETVSLNCSAFGKFRDQRFQTRPSSKMANFFRRRSLSKGASTTQPTTFTESDIHMSGYLSKRGSWRKNWKQRYFILRIDHPSLCYCDSETTLELVGQVPITPNTHVVDNSIGVQKAPFYFEVHTPRRVLYLGAATAQEHRKWIRSIRETIELVRSREQGENYVTQSSVVRPSPDATRTTASSVASFRLRPESLGSDFDDDDSEMRPNNHSSTGGIDGRYDLRLELVLDEEHDGAGFFVQLESLDAKTADWKSLGQTDVFRVSDDEPVDGRTYRHAFAALFELKTDKISEVRFSLFRATGSSEDLSFGKTPIAVGAIELGALLPYALVSCGGLDLDLVPPKAARSSLLSASRRNLLSQGLSSLRSSVQRSVTFEEDALMYLHLTAFAQEPSMRVGLPNTSHVVAHQKYVVPTALSAFGLVVDETLSVPDATFTVPLAFARYLRQELTARLAVLPSEKALLRDAYASMAADYDEVVGFLATAASTHTFRKSTLKKHHEWQFVATNLHMQAMAVHNGLERLGVYTTLTMGAPAAHGRGFASGGAARLLRALVDGLRDANAVQKRKSRSHASVGTFDLLQMPATLCPSPETSSKAYCPLTTTCKAWVDLEMRMHVVCAQILAAVAAHVDTMLELAAMGSAFHARALATVANVGLLMNFESLLSTHGNEAGMLEDFQAACKWLDHVTFVLDPAVASVAFETTPAREVGVRLRMPAHLAATVPPALAKGAPFRVVAVLFTQGINEMQSLAHAMRSATTQTQDEINHESYSRLKRHYVAYKAAGGPGATLESMWRAIETSVLHPTAHKKNVGLLVATSEFCRSIGGGRTTCCKSGKDRTAMSVTLEQARILTNDYKALNGRLVCETMRLCGVRRTNVYMNIHSEKFAFNELQRKLLPDCYKPPMGTYKSGRT</sequence>
<feature type="region of interest" description="Disordered" evidence="3">
    <location>
        <begin position="19"/>
        <end position="40"/>
    </location>
</feature>
<evidence type="ECO:0000313" key="6">
    <source>
        <dbReference type="Proteomes" id="UP000243579"/>
    </source>
</evidence>
<feature type="domain" description="PH" evidence="4">
    <location>
        <begin position="157"/>
        <end position="256"/>
    </location>
</feature>
<dbReference type="STRING" id="1202772.A0A1V9YNG0"/>
<dbReference type="PANTHER" id="PTHR12187:SF11">
    <property type="entry name" value="PHOSPHATIDYLINOSITOL-3,4-BISPHOSPHATE 4-PHOSPHATASE"/>
    <property type="match status" value="1"/>
</dbReference>
<evidence type="ECO:0000256" key="1">
    <source>
        <dbReference type="ARBA" id="ARBA00022801"/>
    </source>
</evidence>
<feature type="compositionally biased region" description="Polar residues" evidence="3">
    <location>
        <begin position="266"/>
        <end position="289"/>
    </location>
</feature>
<organism evidence="5 6">
    <name type="scientific">Achlya hypogyna</name>
    <name type="common">Oomycete</name>
    <name type="synonym">Protoachlya hypogyna</name>
    <dbReference type="NCBI Taxonomy" id="1202772"/>
    <lineage>
        <taxon>Eukaryota</taxon>
        <taxon>Sar</taxon>
        <taxon>Stramenopiles</taxon>
        <taxon>Oomycota</taxon>
        <taxon>Saprolegniomycetes</taxon>
        <taxon>Saprolegniales</taxon>
        <taxon>Achlyaceae</taxon>
        <taxon>Achlya</taxon>
    </lineage>
</organism>
<dbReference type="Pfam" id="PF00169">
    <property type="entry name" value="PH"/>
    <property type="match status" value="1"/>
</dbReference>
<feature type="compositionally biased region" description="Basic and acidic residues" evidence="3">
    <location>
        <begin position="20"/>
        <end position="35"/>
    </location>
</feature>
<dbReference type="SMART" id="SM00233">
    <property type="entry name" value="PH"/>
    <property type="match status" value="1"/>
</dbReference>
<keyword evidence="2" id="KW-0443">Lipid metabolism</keyword>
<evidence type="ECO:0000259" key="4">
    <source>
        <dbReference type="PROSITE" id="PS50003"/>
    </source>
</evidence>